<evidence type="ECO:0000256" key="1">
    <source>
        <dbReference type="ARBA" id="ARBA00009580"/>
    </source>
</evidence>
<evidence type="ECO:0000313" key="5">
    <source>
        <dbReference type="Proteomes" id="UP000268652"/>
    </source>
</evidence>
<proteinExistence type="inferred from homology"/>
<comment type="caution">
    <text evidence="3">The sequence shown here is derived from an EMBL/GenBank/DDBJ whole genome shotgun (WGS) entry which is preliminary data.</text>
</comment>
<keyword evidence="5" id="KW-1185">Reference proteome</keyword>
<dbReference type="OrthoDB" id="1188001at2"/>
<dbReference type="GO" id="GO:0004721">
    <property type="term" value="F:phosphoprotein phosphatase activity"/>
    <property type="evidence" value="ECO:0007669"/>
    <property type="project" value="InterPro"/>
</dbReference>
<dbReference type="PANTHER" id="PTHR31126:SF1">
    <property type="entry name" value="TYROSINE SPECIFIC PROTEIN PHOSPHATASES DOMAIN-CONTAINING PROTEIN"/>
    <property type="match status" value="1"/>
</dbReference>
<dbReference type="PANTHER" id="PTHR31126">
    <property type="entry name" value="TYROSINE-PROTEIN PHOSPHATASE"/>
    <property type="match status" value="1"/>
</dbReference>
<dbReference type="InterPro" id="IPR000387">
    <property type="entry name" value="Tyr_Pase_dom"/>
</dbReference>
<gene>
    <name evidence="4" type="ORF">D7318_10245</name>
    <name evidence="3" type="ORF">D7319_09065</name>
</gene>
<evidence type="ECO:0000313" key="6">
    <source>
        <dbReference type="Proteomes" id="UP000275024"/>
    </source>
</evidence>
<dbReference type="RefSeq" id="WP_120696593.1">
    <property type="nucleotide sequence ID" value="NZ_RBDX01000005.1"/>
</dbReference>
<protein>
    <submittedName>
        <fullName evidence="3">Tyrosine-protein phosphatase</fullName>
    </submittedName>
</protein>
<dbReference type="Proteomes" id="UP000275024">
    <property type="component" value="Unassembled WGS sequence"/>
</dbReference>
<reference evidence="5 6" key="1">
    <citation type="submission" date="2018-09" db="EMBL/GenBank/DDBJ databases">
        <title>Streptomyces sp. nov. DS1-2, an endophytic actinomycete isolated from roots of Dendrobium scabrilingue.</title>
        <authorList>
            <person name="Kuncharoen N."/>
            <person name="Kudo T."/>
            <person name="Ohkuma M."/>
            <person name="Yuki M."/>
            <person name="Tanasupawat S."/>
        </authorList>
    </citation>
    <scope>NUCLEOTIDE SEQUENCE [LARGE SCALE GENOMIC DNA]</scope>
    <source>
        <strain evidence="3 6">AZ1-7</strain>
        <strain evidence="4 5">DS1-2</strain>
    </source>
</reference>
<dbReference type="SUPFAM" id="SSF52799">
    <property type="entry name" value="(Phosphotyrosine protein) phosphatases II"/>
    <property type="match status" value="1"/>
</dbReference>
<dbReference type="Proteomes" id="UP000268652">
    <property type="component" value="Unassembled WGS sequence"/>
</dbReference>
<dbReference type="PROSITE" id="PS50056">
    <property type="entry name" value="TYR_PHOSPHATASE_2"/>
    <property type="match status" value="1"/>
</dbReference>
<dbReference type="InterPro" id="IPR029021">
    <property type="entry name" value="Prot-tyrosine_phosphatase-like"/>
</dbReference>
<comment type="similarity">
    <text evidence="1">Belongs to the protein-tyrosine phosphatase family.</text>
</comment>
<accession>A0A3A9WBU9</accession>
<evidence type="ECO:0000259" key="2">
    <source>
        <dbReference type="PROSITE" id="PS50056"/>
    </source>
</evidence>
<dbReference type="AlphaFoldDB" id="A0A3A9WBU9"/>
<feature type="domain" description="Tyrosine specific protein phosphatases" evidence="2">
    <location>
        <begin position="121"/>
        <end position="193"/>
    </location>
</feature>
<dbReference type="EMBL" id="RBDY01000005">
    <property type="protein sequence ID" value="RKN24828.1"/>
    <property type="molecule type" value="Genomic_DNA"/>
</dbReference>
<dbReference type="Gene3D" id="3.90.190.10">
    <property type="entry name" value="Protein tyrosine phosphatase superfamily"/>
    <property type="match status" value="1"/>
</dbReference>
<dbReference type="Pfam" id="PF13350">
    <property type="entry name" value="Y_phosphatase3"/>
    <property type="match status" value="1"/>
</dbReference>
<organism evidence="3 6">
    <name type="scientific">Streptomyces radicis</name>
    <dbReference type="NCBI Taxonomy" id="1750517"/>
    <lineage>
        <taxon>Bacteria</taxon>
        <taxon>Bacillati</taxon>
        <taxon>Actinomycetota</taxon>
        <taxon>Actinomycetes</taxon>
        <taxon>Kitasatosporales</taxon>
        <taxon>Streptomycetaceae</taxon>
        <taxon>Streptomyces</taxon>
    </lineage>
</organism>
<evidence type="ECO:0000313" key="3">
    <source>
        <dbReference type="EMBL" id="RKN10568.1"/>
    </source>
</evidence>
<name>A0A3A9WBU9_9ACTN</name>
<evidence type="ECO:0000313" key="4">
    <source>
        <dbReference type="EMBL" id="RKN24828.1"/>
    </source>
</evidence>
<sequence length="269" mass="29488">MTERWTEEPSLTGVRNFRDMGGLPTADGRRVRRGLLFRSGHLAHATAEDRAFLEGLGLRTVFDFRNAADQAIEGPDVAVAGARNISLPLTEPDDGAAFWALVREGSVVELRAELTDGRGEARMVAMYRTMILARTAEHGRVLKILSREGLPALLHCSAGKDRAGLTIAVVLLALGVSREVILADYLESNAPHRRYPVRRGPGAEGWEAGVAEEITRLLAPMFDARAEYLTAAFDHIDEDWGGTEAYLSDALGLTPEDRERLDDRLVEDA</sequence>
<dbReference type="EMBL" id="RBDX01000005">
    <property type="protein sequence ID" value="RKN10568.1"/>
    <property type="molecule type" value="Genomic_DNA"/>
</dbReference>
<dbReference type="InterPro" id="IPR026893">
    <property type="entry name" value="Tyr/Ser_Pase_IphP-type"/>
</dbReference>